<organism evidence="2 3">
    <name type="scientific">Ancylomarina salipaludis</name>
    <dbReference type="NCBI Taxonomy" id="2501299"/>
    <lineage>
        <taxon>Bacteria</taxon>
        <taxon>Pseudomonadati</taxon>
        <taxon>Bacteroidota</taxon>
        <taxon>Bacteroidia</taxon>
        <taxon>Marinilabiliales</taxon>
        <taxon>Marinifilaceae</taxon>
        <taxon>Ancylomarina</taxon>
    </lineage>
</organism>
<dbReference type="OrthoDB" id="892470at2"/>
<keyword evidence="3" id="KW-1185">Reference proteome</keyword>
<dbReference type="SUPFAM" id="SSF53254">
    <property type="entry name" value="Phosphoglycerate mutase-like"/>
    <property type="match status" value="1"/>
</dbReference>
<dbReference type="EMBL" id="SAXA01000019">
    <property type="protein sequence ID" value="RXQ88123.1"/>
    <property type="molecule type" value="Genomic_DNA"/>
</dbReference>
<sequence>MLKYLFQIVFFLHISTVALLAQQAKIDLPFTTVQDIDELLQNQFQKQGQRLLQIYLIRHAKPNLKKRFFCSADQAQNYLDNYNSAPVCELPSAYVSIELIKPHQIYCSSLPRSQETALRLFGNSYPIVSDSVFREFELKIVNAQSIIKLPLDLWKGVSRMSWFLGFNHRGIESLKKAKERVVFSADNLEKLANQEETAILVGHGMINASIAKELKRRGWTIVQKKGHLNLGATILQKVVPL</sequence>
<dbReference type="InterPro" id="IPR029033">
    <property type="entry name" value="His_PPase_superfam"/>
</dbReference>
<feature type="chain" id="PRO_5020644689" evidence="1">
    <location>
        <begin position="21"/>
        <end position="241"/>
    </location>
</feature>
<accession>A0A4Q1JJ07</accession>
<dbReference type="AlphaFoldDB" id="A0A4Q1JJ07"/>
<proteinExistence type="predicted"/>
<dbReference type="RefSeq" id="WP_129255581.1">
    <property type="nucleotide sequence ID" value="NZ_SAXA01000019.1"/>
</dbReference>
<dbReference type="Proteomes" id="UP000289703">
    <property type="component" value="Unassembled WGS sequence"/>
</dbReference>
<keyword evidence="1" id="KW-0732">Signal</keyword>
<evidence type="ECO:0000313" key="2">
    <source>
        <dbReference type="EMBL" id="RXQ88123.1"/>
    </source>
</evidence>
<reference evidence="2 3" key="1">
    <citation type="submission" date="2019-01" db="EMBL/GenBank/DDBJ databases">
        <title>Ancylomarina salipaludis sp. nov., isolated from a salt marsh.</title>
        <authorList>
            <person name="Yoon J.-H."/>
        </authorList>
    </citation>
    <scope>NUCLEOTIDE SEQUENCE [LARGE SCALE GENOMIC DNA]</scope>
    <source>
        <strain evidence="2 3">SHSM-M15</strain>
    </source>
</reference>
<feature type="signal peptide" evidence="1">
    <location>
        <begin position="1"/>
        <end position="20"/>
    </location>
</feature>
<dbReference type="InterPro" id="IPR013078">
    <property type="entry name" value="His_Pase_superF_clade-1"/>
</dbReference>
<evidence type="ECO:0000313" key="3">
    <source>
        <dbReference type="Proteomes" id="UP000289703"/>
    </source>
</evidence>
<dbReference type="Pfam" id="PF00300">
    <property type="entry name" value="His_Phos_1"/>
    <property type="match status" value="1"/>
</dbReference>
<dbReference type="Gene3D" id="3.40.50.1240">
    <property type="entry name" value="Phosphoglycerate mutase-like"/>
    <property type="match status" value="1"/>
</dbReference>
<protein>
    <submittedName>
        <fullName evidence="2">Histidine phosphatase family protein</fullName>
    </submittedName>
</protein>
<comment type="caution">
    <text evidence="2">The sequence shown here is derived from an EMBL/GenBank/DDBJ whole genome shotgun (WGS) entry which is preliminary data.</text>
</comment>
<gene>
    <name evidence="2" type="ORF">EO244_15395</name>
</gene>
<evidence type="ECO:0000256" key="1">
    <source>
        <dbReference type="SAM" id="SignalP"/>
    </source>
</evidence>
<name>A0A4Q1JJ07_9BACT</name>